<reference evidence="1" key="1">
    <citation type="journal article" date="2016" name="Ticks Tick Borne Dis.">
        <title>De novo assembly and annotation of the salivary gland transcriptome of Rhipicephalus appendiculatus male and female ticks during blood feeding.</title>
        <authorList>
            <person name="de Castro M.H."/>
            <person name="de Klerk D."/>
            <person name="Pienaar R."/>
            <person name="Latif A.A."/>
            <person name="Rees D.J."/>
            <person name="Mans B.J."/>
        </authorList>
    </citation>
    <scope>NUCLEOTIDE SEQUENCE</scope>
    <source>
        <tissue evidence="1">Salivary glands</tissue>
    </source>
</reference>
<name>A0A131YCR0_RHIAP</name>
<dbReference type="AlphaFoldDB" id="A0A131YCR0"/>
<dbReference type="EMBL" id="GEDV01012327">
    <property type="protein sequence ID" value="JAP76230.1"/>
    <property type="molecule type" value="Transcribed_RNA"/>
</dbReference>
<proteinExistence type="predicted"/>
<evidence type="ECO:0000313" key="1">
    <source>
        <dbReference type="EMBL" id="JAP76230.1"/>
    </source>
</evidence>
<accession>A0A131YCR0</accession>
<sequence length="95" mass="10709">MKRMYMEWMRSGGPEVTPAARLKRASPAMLCTWIVEASVCIPEALVRVPSRSARFQTPLMALKMTCCGKTSLTREFRNKVRQTSVNLVSVLLGLY</sequence>
<protein>
    <submittedName>
        <fullName evidence="1">POGO family transposable element</fullName>
    </submittedName>
</protein>
<organism evidence="1">
    <name type="scientific">Rhipicephalus appendiculatus</name>
    <name type="common">Brown ear tick</name>
    <dbReference type="NCBI Taxonomy" id="34631"/>
    <lineage>
        <taxon>Eukaryota</taxon>
        <taxon>Metazoa</taxon>
        <taxon>Ecdysozoa</taxon>
        <taxon>Arthropoda</taxon>
        <taxon>Chelicerata</taxon>
        <taxon>Arachnida</taxon>
        <taxon>Acari</taxon>
        <taxon>Parasitiformes</taxon>
        <taxon>Ixodida</taxon>
        <taxon>Ixodoidea</taxon>
        <taxon>Ixodidae</taxon>
        <taxon>Rhipicephalinae</taxon>
        <taxon>Rhipicephalus</taxon>
        <taxon>Rhipicephalus</taxon>
    </lineage>
</organism>